<feature type="transmembrane region" description="Helical" evidence="5">
    <location>
        <begin position="200"/>
        <end position="223"/>
    </location>
</feature>
<dbReference type="Proteomes" id="UP001065549">
    <property type="component" value="Unassembled WGS sequence"/>
</dbReference>
<evidence type="ECO:0000256" key="3">
    <source>
        <dbReference type="ARBA" id="ARBA00022989"/>
    </source>
</evidence>
<dbReference type="RefSeq" id="WP_253019834.1">
    <property type="nucleotide sequence ID" value="NZ_JAOSHN010000003.1"/>
</dbReference>
<evidence type="ECO:0000313" key="8">
    <source>
        <dbReference type="Proteomes" id="UP001065549"/>
    </source>
</evidence>
<dbReference type="GO" id="GO:0055085">
    <property type="term" value="P:transmembrane transport"/>
    <property type="evidence" value="ECO:0007669"/>
    <property type="project" value="InterPro"/>
</dbReference>
<feature type="transmembrane region" description="Helical" evidence="5">
    <location>
        <begin position="155"/>
        <end position="180"/>
    </location>
</feature>
<comment type="subcellular location">
    <subcellularLocation>
        <location evidence="1">Membrane</location>
        <topology evidence="1">Multi-pass membrane protein</topology>
    </subcellularLocation>
</comment>
<keyword evidence="3 5" id="KW-1133">Transmembrane helix</keyword>
<organism evidence="7 8">
    <name type="scientific">Hominibacterium faecale</name>
    <dbReference type="NCBI Taxonomy" id="2839743"/>
    <lineage>
        <taxon>Bacteria</taxon>
        <taxon>Bacillati</taxon>
        <taxon>Bacillota</taxon>
        <taxon>Clostridia</taxon>
        <taxon>Peptostreptococcales</taxon>
        <taxon>Anaerovoracaceae</taxon>
        <taxon>Hominibacterium</taxon>
    </lineage>
</organism>
<dbReference type="GO" id="GO:0016020">
    <property type="term" value="C:membrane"/>
    <property type="evidence" value="ECO:0007669"/>
    <property type="project" value="UniProtKB-SubCell"/>
</dbReference>
<dbReference type="Gene3D" id="1.20.1740.10">
    <property type="entry name" value="Amino acid/polyamine transporter I"/>
    <property type="match status" value="1"/>
</dbReference>
<feature type="transmembrane region" description="Helical" evidence="5">
    <location>
        <begin position="425"/>
        <end position="442"/>
    </location>
</feature>
<dbReference type="InterPro" id="IPR050367">
    <property type="entry name" value="APC_superfamily"/>
</dbReference>
<dbReference type="PANTHER" id="PTHR42770:SF8">
    <property type="entry name" value="PUTRESCINE IMPORTER PUUP"/>
    <property type="match status" value="1"/>
</dbReference>
<evidence type="ECO:0000256" key="1">
    <source>
        <dbReference type="ARBA" id="ARBA00004141"/>
    </source>
</evidence>
<keyword evidence="4 5" id="KW-0472">Membrane</keyword>
<keyword evidence="2 5" id="KW-0812">Transmembrane</keyword>
<evidence type="ECO:0000259" key="6">
    <source>
        <dbReference type="Pfam" id="PF00324"/>
    </source>
</evidence>
<evidence type="ECO:0000313" key="7">
    <source>
        <dbReference type="EMBL" id="MCU7378340.1"/>
    </source>
</evidence>
<evidence type="ECO:0000256" key="4">
    <source>
        <dbReference type="ARBA" id="ARBA00023136"/>
    </source>
</evidence>
<dbReference type="EMBL" id="JAOSHN010000003">
    <property type="protein sequence ID" value="MCU7378340.1"/>
    <property type="molecule type" value="Genomic_DNA"/>
</dbReference>
<protein>
    <submittedName>
        <fullName evidence="7">APC family permease</fullName>
    </submittedName>
</protein>
<dbReference type="Pfam" id="PF00324">
    <property type="entry name" value="AA_permease"/>
    <property type="match status" value="1"/>
</dbReference>
<name>A0A9J6QS94_9FIRM</name>
<feature type="transmembrane region" description="Helical" evidence="5">
    <location>
        <begin position="130"/>
        <end position="148"/>
    </location>
</feature>
<reference evidence="7" key="1">
    <citation type="submission" date="2022-09" db="EMBL/GenBank/DDBJ databases">
        <title>Culturomic study of gut microbiota in children with autism spectrum disorder.</title>
        <authorList>
            <person name="Efimov B.A."/>
            <person name="Chaplin A.V."/>
            <person name="Sokolova S.R."/>
            <person name="Pikina A.P."/>
            <person name="Korzhanova M."/>
            <person name="Belova V."/>
            <person name="Korostin D."/>
        </authorList>
    </citation>
    <scope>NUCLEOTIDE SEQUENCE</scope>
    <source>
        <strain evidence="7">ASD5510</strain>
    </source>
</reference>
<dbReference type="AlphaFoldDB" id="A0A9J6QS94"/>
<feature type="transmembrane region" description="Helical" evidence="5">
    <location>
        <begin position="50"/>
        <end position="70"/>
    </location>
</feature>
<accession>A0A9J6QS94</accession>
<proteinExistence type="predicted"/>
<feature type="transmembrane region" description="Helical" evidence="5">
    <location>
        <begin position="244"/>
        <end position="262"/>
    </location>
</feature>
<dbReference type="InterPro" id="IPR004841">
    <property type="entry name" value="AA-permease/SLC12A_dom"/>
</dbReference>
<sequence>MNEHDRAVQASEPKLKRVLGTPGLVFFGLAFMNITSIILGYAIVDQMTHGMVPLSILISFVVMLITSFSYKQMSMQYPMSGSAYTYTSKAINPYVGFFTGWAILSTYLILPGYNFLLFALYMNVLIPGVPMWVWIVASIVIVGVINFLGIKLLSIVDAIFVVIFAVLLTAIAISAIVHLSGNSTAPGFFDGLANLYKPEAASEVGGMGILQGAAYICFCYLGFDAISTLAEETIDPTKKVGRSMVLSVAIGGAILLLFSFLFDLCWSDKWNMYDNPDTGAIEIIRSVGGDTLGYITSAILVVGVFASVLSIETSATRLLYGMSCDKVMPKFFSKLHPKFKTPGYGIIFVSVLGLLALLRDLEVIVSLLNVGALIAFILVNIAVIAQFWIKKKDRAGFMNKLKYLIAPVIGTLSLAVVLINVGIYGLVLGFVWLLAGFIFLAYRTKMFKELPPTLKGF</sequence>
<feature type="transmembrane region" description="Helical" evidence="5">
    <location>
        <begin position="294"/>
        <end position="320"/>
    </location>
</feature>
<evidence type="ECO:0000256" key="5">
    <source>
        <dbReference type="SAM" id="Phobius"/>
    </source>
</evidence>
<comment type="caution">
    <text evidence="7">The sequence shown here is derived from an EMBL/GenBank/DDBJ whole genome shotgun (WGS) entry which is preliminary data.</text>
</comment>
<feature type="transmembrane region" description="Helical" evidence="5">
    <location>
        <begin position="91"/>
        <end position="110"/>
    </location>
</feature>
<feature type="transmembrane region" description="Helical" evidence="5">
    <location>
        <begin position="401"/>
        <end position="419"/>
    </location>
</feature>
<feature type="transmembrane region" description="Helical" evidence="5">
    <location>
        <begin position="364"/>
        <end position="389"/>
    </location>
</feature>
<keyword evidence="8" id="KW-1185">Reference proteome</keyword>
<feature type="transmembrane region" description="Helical" evidence="5">
    <location>
        <begin position="24"/>
        <end position="44"/>
    </location>
</feature>
<gene>
    <name evidence="7" type="ORF">OBO34_08220</name>
</gene>
<evidence type="ECO:0000256" key="2">
    <source>
        <dbReference type="ARBA" id="ARBA00022692"/>
    </source>
</evidence>
<feature type="transmembrane region" description="Helical" evidence="5">
    <location>
        <begin position="341"/>
        <end position="358"/>
    </location>
</feature>
<dbReference type="PANTHER" id="PTHR42770">
    <property type="entry name" value="AMINO ACID TRANSPORTER-RELATED"/>
    <property type="match status" value="1"/>
</dbReference>
<feature type="domain" description="Amino acid permease/ SLC12A" evidence="6">
    <location>
        <begin position="43"/>
        <end position="430"/>
    </location>
</feature>
<dbReference type="PIRSF" id="PIRSF006060">
    <property type="entry name" value="AA_transporter"/>
    <property type="match status" value="1"/>
</dbReference>